<gene>
    <name evidence="1" type="ORF">AEK19_MT0253</name>
</gene>
<geneLocation type="mitochondrion" evidence="1"/>
<sequence length="75" mass="8237">MIRTVKTARNSYYCLKRSVFLLLGDSDPGQEITTFFSTPPWRYSVGLHTYPTGENAGPESGSTIGGKYSYPLAAL</sequence>
<proteinExistence type="predicted"/>
<dbReference type="EMBL" id="KY774314">
    <property type="protein sequence ID" value="ART30530.1"/>
    <property type="molecule type" value="Genomic_DNA"/>
</dbReference>
<protein>
    <submittedName>
        <fullName evidence="1">Uncharacterized protein</fullName>
    </submittedName>
</protein>
<reference evidence="1" key="1">
    <citation type="submission" date="2017-03" db="EMBL/GenBank/DDBJ databases">
        <title>The mitochondrial genome of the carnivorous plant Utricularia reniformis (Lentibulariaceae): structure, comparative analysis and evolutionary landmarks.</title>
        <authorList>
            <person name="Silva S.R."/>
            <person name="Alvarenga D.O."/>
            <person name="Michael T.P."/>
            <person name="Miranda V.F.O."/>
            <person name="Varani A.M."/>
        </authorList>
    </citation>
    <scope>NUCLEOTIDE SEQUENCE</scope>
</reference>
<keyword evidence="1" id="KW-0496">Mitochondrion</keyword>
<evidence type="ECO:0000313" key="1">
    <source>
        <dbReference type="EMBL" id="ART30530.1"/>
    </source>
</evidence>
<dbReference type="AlphaFoldDB" id="A0A1Y0AZG2"/>
<organism evidence="1">
    <name type="scientific">Utricularia reniformis</name>
    <dbReference type="NCBI Taxonomy" id="192314"/>
    <lineage>
        <taxon>Eukaryota</taxon>
        <taxon>Viridiplantae</taxon>
        <taxon>Streptophyta</taxon>
        <taxon>Embryophyta</taxon>
        <taxon>Tracheophyta</taxon>
        <taxon>Spermatophyta</taxon>
        <taxon>Magnoliopsida</taxon>
        <taxon>eudicotyledons</taxon>
        <taxon>Gunneridae</taxon>
        <taxon>Pentapetalae</taxon>
        <taxon>asterids</taxon>
        <taxon>lamiids</taxon>
        <taxon>Lamiales</taxon>
        <taxon>Lentibulariaceae</taxon>
        <taxon>Utricularia</taxon>
    </lineage>
</organism>
<name>A0A1Y0AZG2_9LAMI</name>
<accession>A0A1Y0AZG2</accession>